<evidence type="ECO:0000256" key="3">
    <source>
        <dbReference type="ARBA" id="ARBA00022741"/>
    </source>
</evidence>
<evidence type="ECO:0000256" key="2">
    <source>
        <dbReference type="ARBA" id="ARBA00022679"/>
    </source>
</evidence>
<dbReference type="InterPro" id="IPR029056">
    <property type="entry name" value="Ribokinase-like"/>
</dbReference>
<dbReference type="Pfam" id="PF00294">
    <property type="entry name" value="PfkB"/>
    <property type="match status" value="1"/>
</dbReference>
<dbReference type="InterPro" id="IPR011611">
    <property type="entry name" value="PfkB_dom"/>
</dbReference>
<evidence type="ECO:0000259" key="7">
    <source>
        <dbReference type="Pfam" id="PF00294"/>
    </source>
</evidence>
<keyword evidence="5" id="KW-0067">ATP-binding</keyword>
<comment type="similarity">
    <text evidence="1">Belongs to the carbohydrate kinase PfkB family.</text>
</comment>
<dbReference type="PANTHER" id="PTHR46566:SF1">
    <property type="entry name" value="1-PHOSPHOFRUCTOKINASE"/>
    <property type="match status" value="1"/>
</dbReference>
<keyword evidence="9" id="KW-1185">Reference proteome</keyword>
<keyword evidence="3" id="KW-0547">Nucleotide-binding</keyword>
<feature type="domain" description="Carbohydrate kinase PfkB" evidence="7">
    <location>
        <begin position="18"/>
        <end position="278"/>
    </location>
</feature>
<keyword evidence="4" id="KW-0418">Kinase</keyword>
<keyword evidence="2 6" id="KW-0808">Transferase</keyword>
<dbReference type="InterPro" id="IPR017583">
    <property type="entry name" value="Tagatose/fructose_Pkinase"/>
</dbReference>
<accession>A0ABY8LX58</accession>
<dbReference type="RefSeq" id="WP_280102206.1">
    <property type="nucleotide sequence ID" value="NZ_CP122979.1"/>
</dbReference>
<dbReference type="CDD" id="cd01164">
    <property type="entry name" value="FruK_PfkB_like"/>
    <property type="match status" value="1"/>
</dbReference>
<evidence type="ECO:0000256" key="5">
    <source>
        <dbReference type="ARBA" id="ARBA00022840"/>
    </source>
</evidence>
<dbReference type="SUPFAM" id="SSF53613">
    <property type="entry name" value="Ribokinase-like"/>
    <property type="match status" value="1"/>
</dbReference>
<gene>
    <name evidence="8" type="ORF">QEG99_01300</name>
</gene>
<dbReference type="Gene3D" id="3.40.1190.20">
    <property type="match status" value="1"/>
</dbReference>
<dbReference type="PIRSF" id="PIRSF000535">
    <property type="entry name" value="1PFK/6PFK/LacC"/>
    <property type="match status" value="1"/>
</dbReference>
<organism evidence="8 9">
    <name type="scientific">Mesomycoplasma lagogenitalium</name>
    <dbReference type="NCBI Taxonomy" id="171286"/>
    <lineage>
        <taxon>Bacteria</taxon>
        <taxon>Bacillati</taxon>
        <taxon>Mycoplasmatota</taxon>
        <taxon>Mycoplasmoidales</taxon>
        <taxon>Metamycoplasmataceae</taxon>
        <taxon>Mesomycoplasma</taxon>
    </lineage>
</organism>
<sequence>MIYTLTLSPSIDLLIEDGQFELNQVNRYQNSTLLPGGKGINASIILNRHNFQTKAITFFDKNTLYTFSSFFNKENLNLINIETEKSTRINIKFYGDNTNFELNGARTIIDKKLKEKLFSELNKITSDDLLLIMGTSDENLIIEILDLLKQKQIKFVLDIDSPNLKTFLNYKPLLIKPNKDELERNFNLTIKNENDLIESLYFIQNLGSENVIISLDKNGAYLLTDKNEIYKAVIKPIKVVSATGAGDTMISIFSANYFLNQDAVSAFKLANSAAIGTVFSKWLGTEKLTNDFLSNVEIIKIK</sequence>
<evidence type="ECO:0000313" key="9">
    <source>
        <dbReference type="Proteomes" id="UP001179842"/>
    </source>
</evidence>
<evidence type="ECO:0000313" key="8">
    <source>
        <dbReference type="EMBL" id="WGI36903.1"/>
    </source>
</evidence>
<evidence type="ECO:0000256" key="4">
    <source>
        <dbReference type="ARBA" id="ARBA00022777"/>
    </source>
</evidence>
<proteinExistence type="inferred from homology"/>
<name>A0ABY8LX58_9BACT</name>
<evidence type="ECO:0000256" key="6">
    <source>
        <dbReference type="PIRNR" id="PIRNR000535"/>
    </source>
</evidence>
<dbReference type="Proteomes" id="UP001179842">
    <property type="component" value="Chromosome"/>
</dbReference>
<dbReference type="PANTHER" id="PTHR46566">
    <property type="entry name" value="1-PHOSPHOFRUCTOKINASE-RELATED"/>
    <property type="match status" value="1"/>
</dbReference>
<evidence type="ECO:0000256" key="1">
    <source>
        <dbReference type="ARBA" id="ARBA00010688"/>
    </source>
</evidence>
<dbReference type="EMBL" id="CP122979">
    <property type="protein sequence ID" value="WGI36903.1"/>
    <property type="molecule type" value="Genomic_DNA"/>
</dbReference>
<reference evidence="8" key="1">
    <citation type="submission" date="2023-04" db="EMBL/GenBank/DDBJ databases">
        <title>Completed genome of Mycoplasma lagogenitalium type strain 12MS.</title>
        <authorList>
            <person name="Spergser J."/>
        </authorList>
    </citation>
    <scope>NUCLEOTIDE SEQUENCE</scope>
    <source>
        <strain evidence="8">12MS</strain>
    </source>
</reference>
<protein>
    <submittedName>
        <fullName evidence="8">1-phosphofructokinase family hexose kinase</fullName>
    </submittedName>
</protein>